<dbReference type="GeneTree" id="ENSGT01030000240296"/>
<evidence type="ECO:0000256" key="6">
    <source>
        <dbReference type="ARBA" id="ARBA00022553"/>
    </source>
</evidence>
<dbReference type="EMBL" id="LWLT01000020">
    <property type="status" value="NOT_ANNOTATED_CDS"/>
    <property type="molecule type" value="Genomic_DNA"/>
</dbReference>
<dbReference type="PANTHER" id="PTHR47507:SF7">
    <property type="entry name" value="BARRIER-TO-AUTOINTEGRATION FACTOR"/>
    <property type="match status" value="1"/>
</dbReference>
<proteinExistence type="inferred from homology"/>
<dbReference type="InterPro" id="IPR004122">
    <property type="entry name" value="BAF_prot"/>
</dbReference>
<evidence type="ECO:0000256" key="10">
    <source>
        <dbReference type="ARBA" id="ARBA00038496"/>
    </source>
</evidence>
<evidence type="ECO:0000313" key="13">
    <source>
        <dbReference type="Ensembl" id="ENSCHIP00000006185.1"/>
    </source>
</evidence>
<evidence type="ECO:0000256" key="3">
    <source>
        <dbReference type="ARBA" id="ARBA00004496"/>
    </source>
</evidence>
<evidence type="ECO:0000256" key="4">
    <source>
        <dbReference type="ARBA" id="ARBA00022454"/>
    </source>
</evidence>
<dbReference type="InterPro" id="IPR036617">
    <property type="entry name" value="BAF_sf"/>
</dbReference>
<comment type="subunit">
    <text evidence="12">Homodimer. Heterodimerizes with BANF2. Interacts with ANKLE2/LEM4, leading to decreased phosphorylation by VRK1 and promoting dephosphorylation by protein phosphatase 2A (PP2A). Binds non-specifically to double-stranded DNA, and is found as a hexamer or dodecamer upon DNA binding. Binds to LEM domain-containing nuclear proteins such as LEMD3/MAN1, TMPO/LAP2 and EMD (emerin). Interacts with ANKLE1 (via LEM domain); the interaction may favor BANF1 dimerization. Interacts with CRX and LMNA (lamin-A). Binds linker histone H1.1 and core histones H3. Interacts with LEMD2 (via LEM domain). Interacts with PARP1; interaction takes place in response to oxidative DNA damage.</text>
</comment>
<keyword evidence="6" id="KW-0597">Phosphoprotein</keyword>
<keyword evidence="7" id="KW-0007">Acetylation</keyword>
<protein>
    <recommendedName>
        <fullName evidence="11">Barrier-to-autointegration factor</fullName>
    </recommendedName>
</protein>
<dbReference type="GO" id="GO:0000793">
    <property type="term" value="C:condensed chromosome"/>
    <property type="evidence" value="ECO:0007669"/>
    <property type="project" value="TreeGrafter"/>
</dbReference>
<dbReference type="STRING" id="9925.ENSCHIP00000006185"/>
<reference evidence="13" key="2">
    <citation type="submission" date="2025-08" db="UniProtKB">
        <authorList>
            <consortium name="Ensembl"/>
        </authorList>
    </citation>
    <scope>IDENTIFICATION</scope>
</reference>
<evidence type="ECO:0000256" key="1">
    <source>
        <dbReference type="ARBA" id="ARBA00004259"/>
    </source>
</evidence>
<evidence type="ECO:0000256" key="12">
    <source>
        <dbReference type="ARBA" id="ARBA00046626"/>
    </source>
</evidence>
<reference evidence="13" key="3">
    <citation type="submission" date="2025-09" db="UniProtKB">
        <authorList>
            <consortium name="Ensembl"/>
        </authorList>
    </citation>
    <scope>IDENTIFICATION</scope>
</reference>
<dbReference type="GO" id="GO:0005635">
    <property type="term" value="C:nuclear envelope"/>
    <property type="evidence" value="ECO:0007669"/>
    <property type="project" value="UniProtKB-SubCell"/>
</dbReference>
<sequence length="76" mass="8414">KPSPQTHRQAKSVGSLARAGKDLGNKLEERGFDKAYVVLGQFLLLKKDEDLFQEWLKDTRPASAKREGTLMLEGGG</sequence>
<evidence type="ECO:0000256" key="11">
    <source>
        <dbReference type="ARBA" id="ARBA00039863"/>
    </source>
</evidence>
<dbReference type="Gene3D" id="1.10.150.40">
    <property type="entry name" value="Barrier-to-autointegration factor, BAF"/>
    <property type="match status" value="1"/>
</dbReference>
<dbReference type="GO" id="GO:0003677">
    <property type="term" value="F:DNA binding"/>
    <property type="evidence" value="ECO:0007669"/>
    <property type="project" value="UniProtKB-KW"/>
</dbReference>
<evidence type="ECO:0000256" key="7">
    <source>
        <dbReference type="ARBA" id="ARBA00022990"/>
    </source>
</evidence>
<evidence type="ECO:0000256" key="2">
    <source>
        <dbReference type="ARBA" id="ARBA00004286"/>
    </source>
</evidence>
<dbReference type="PANTHER" id="PTHR47507">
    <property type="entry name" value="BARRIER TO AUTOINTEGRATION FACTOR 2"/>
    <property type="match status" value="1"/>
</dbReference>
<dbReference type="Ensembl" id="ENSCHIT00000013897.1">
    <property type="protein sequence ID" value="ENSCHIP00000006185.1"/>
    <property type="gene ID" value="ENSCHIG00000010098.1"/>
</dbReference>
<evidence type="ECO:0000256" key="8">
    <source>
        <dbReference type="ARBA" id="ARBA00023125"/>
    </source>
</evidence>
<dbReference type="GO" id="GO:0051276">
    <property type="term" value="P:chromosome organization"/>
    <property type="evidence" value="ECO:0007669"/>
    <property type="project" value="TreeGrafter"/>
</dbReference>
<keyword evidence="14" id="KW-1185">Reference proteome</keyword>
<keyword evidence="9" id="KW-0539">Nucleus</keyword>
<keyword evidence="5" id="KW-0963">Cytoplasm</keyword>
<dbReference type="Pfam" id="PF02961">
    <property type="entry name" value="SAM_BAF"/>
    <property type="match status" value="1"/>
</dbReference>
<evidence type="ECO:0000256" key="9">
    <source>
        <dbReference type="ARBA" id="ARBA00023242"/>
    </source>
</evidence>
<accession>A0A452E2G1</accession>
<reference evidence="13 14" key="1">
    <citation type="submission" date="2016-04" db="EMBL/GenBank/DDBJ databases">
        <title>Polished mammalian reference genomes with single-molecule sequencing and chromosome conformation capture applied to the Capra hircus genome.</title>
        <authorList>
            <person name="Bickhart D.M."/>
            <person name="Koren S."/>
            <person name="Rosen B."/>
            <person name="Hastie A."/>
            <person name="Liachko I."/>
            <person name="Sullivan S.T."/>
            <person name="Burton J."/>
            <person name="Sayre B.L."/>
            <person name="Huson H.J."/>
            <person name="Lee J."/>
            <person name="Lam E."/>
            <person name="Kelley C.M."/>
            <person name="Hutchison J.L."/>
            <person name="Zhou Y."/>
            <person name="Sun J."/>
            <person name="Crisa A."/>
            <person name="Schwartz J.C."/>
            <person name="Hammond J.A."/>
            <person name="Schroeder S.G."/>
            <person name="Liu G.E."/>
            <person name="Dunham M."/>
            <person name="Shendure J."/>
            <person name="Sonstegard T.S."/>
            <person name="Phillippy A.M."/>
            <person name="Van Tassell C.P."/>
            <person name="Smith T.P."/>
        </authorList>
    </citation>
    <scope>NUCLEOTIDE SEQUENCE [LARGE SCALE GENOMIC DNA]</scope>
</reference>
<dbReference type="SUPFAM" id="SSF47798">
    <property type="entry name" value="Barrier-to-autointegration factor, BAF"/>
    <property type="match status" value="1"/>
</dbReference>
<keyword evidence="8" id="KW-0238">DNA-binding</keyword>
<dbReference type="Proteomes" id="UP000291000">
    <property type="component" value="Chromosome 18"/>
</dbReference>
<dbReference type="SMART" id="SM01023">
    <property type="entry name" value="BAF"/>
    <property type="match status" value="1"/>
</dbReference>
<dbReference type="Bgee" id="ENSCHIG00000010098">
    <property type="expression patterns" value="Expressed in spleen and 1 other cell type or tissue"/>
</dbReference>
<evidence type="ECO:0000313" key="14">
    <source>
        <dbReference type="Proteomes" id="UP000291000"/>
    </source>
</evidence>
<comment type="subcellular location">
    <subcellularLocation>
        <location evidence="2">Chromosome</location>
    </subcellularLocation>
    <subcellularLocation>
        <location evidence="3">Cytoplasm</location>
    </subcellularLocation>
    <subcellularLocation>
        <location evidence="1">Nucleus envelope</location>
    </subcellularLocation>
</comment>
<dbReference type="InterPro" id="IPR051387">
    <property type="entry name" value="BAF"/>
</dbReference>
<keyword evidence="4" id="KW-0158">Chromosome</keyword>
<dbReference type="GO" id="GO:0005737">
    <property type="term" value="C:cytoplasm"/>
    <property type="evidence" value="ECO:0007669"/>
    <property type="project" value="UniProtKB-SubCell"/>
</dbReference>
<name>A0A452E2G1_CAPHI</name>
<dbReference type="AlphaFoldDB" id="A0A452E2G1"/>
<comment type="similarity">
    <text evidence="10">Belongs to the BAF family.</text>
</comment>
<evidence type="ECO:0000256" key="5">
    <source>
        <dbReference type="ARBA" id="ARBA00022490"/>
    </source>
</evidence>
<organism evidence="13 14">
    <name type="scientific">Capra hircus</name>
    <name type="common">Goat</name>
    <dbReference type="NCBI Taxonomy" id="9925"/>
    <lineage>
        <taxon>Eukaryota</taxon>
        <taxon>Metazoa</taxon>
        <taxon>Chordata</taxon>
        <taxon>Craniata</taxon>
        <taxon>Vertebrata</taxon>
        <taxon>Euteleostomi</taxon>
        <taxon>Mammalia</taxon>
        <taxon>Eutheria</taxon>
        <taxon>Laurasiatheria</taxon>
        <taxon>Artiodactyla</taxon>
        <taxon>Ruminantia</taxon>
        <taxon>Pecora</taxon>
        <taxon>Bovidae</taxon>
        <taxon>Caprinae</taxon>
        <taxon>Capra</taxon>
    </lineage>
</organism>